<organism evidence="1 2">
    <name type="scientific">Paracoccus aestuariivivens</name>
    <dbReference type="NCBI Taxonomy" id="1820333"/>
    <lineage>
        <taxon>Bacteria</taxon>
        <taxon>Pseudomonadati</taxon>
        <taxon>Pseudomonadota</taxon>
        <taxon>Alphaproteobacteria</taxon>
        <taxon>Rhodobacterales</taxon>
        <taxon>Paracoccaceae</taxon>
        <taxon>Paracoccus</taxon>
    </lineage>
</organism>
<gene>
    <name evidence="1" type="ORF">GL286_11475</name>
</gene>
<protein>
    <recommendedName>
        <fullName evidence="3">Sulfotransferase domain-containing protein</fullName>
    </recommendedName>
</protein>
<sequence length="342" mass="38862">MTTILHFGFPKTGTTYLQQVFRRSAETLQGAGVIYPAVGKDFKARPLKHLTAKRPQPQAGEELDALRSVIDADVAQNPGAHILLSVEEIAATVMSHINATTIGSLRDYLYRWGEEVRLIVYVRRPEDFYLSMMQEKLKRSGGLVAPENFRTDFARIIRTYEEAFNTRAIVRPFEPQQWREGDLLVDFLDQIRDLADVDHTALSSEVKRSNESLSAESMFVLDLLRRFPENMNDVPDYSFAASERFWRALRTISEEAGYTSKPKLFRHVAEAVAAANLYDTEELYNRYGVSFGNQSKSSDDVPPSEGVRLSEVEGLVPLNRDHALRMISVFCARENAYRVKNT</sequence>
<comment type="caution">
    <text evidence="1">The sequence shown here is derived from an EMBL/GenBank/DDBJ whole genome shotgun (WGS) entry which is preliminary data.</text>
</comment>
<evidence type="ECO:0000313" key="1">
    <source>
        <dbReference type="EMBL" id="MTH78351.1"/>
    </source>
</evidence>
<evidence type="ECO:0000313" key="2">
    <source>
        <dbReference type="Proteomes" id="UP000478183"/>
    </source>
</evidence>
<proteinExistence type="predicted"/>
<dbReference type="AlphaFoldDB" id="A0A6L6JEL2"/>
<dbReference type="SUPFAM" id="SSF52540">
    <property type="entry name" value="P-loop containing nucleoside triphosphate hydrolases"/>
    <property type="match status" value="1"/>
</dbReference>
<dbReference type="Proteomes" id="UP000478183">
    <property type="component" value="Unassembled WGS sequence"/>
</dbReference>
<dbReference type="RefSeq" id="WP_155095713.1">
    <property type="nucleotide sequence ID" value="NZ_WMIE01000006.1"/>
</dbReference>
<dbReference type="InterPro" id="IPR027417">
    <property type="entry name" value="P-loop_NTPase"/>
</dbReference>
<evidence type="ECO:0008006" key="3">
    <source>
        <dbReference type="Google" id="ProtNLM"/>
    </source>
</evidence>
<keyword evidence="2" id="KW-1185">Reference proteome</keyword>
<dbReference type="OrthoDB" id="7596739at2"/>
<dbReference type="EMBL" id="WMIE01000006">
    <property type="protein sequence ID" value="MTH78351.1"/>
    <property type="molecule type" value="Genomic_DNA"/>
</dbReference>
<reference evidence="1 2" key="1">
    <citation type="submission" date="2019-11" db="EMBL/GenBank/DDBJ databases">
        <authorList>
            <person name="Dong K."/>
        </authorList>
    </citation>
    <scope>NUCLEOTIDE SEQUENCE [LARGE SCALE GENOMIC DNA]</scope>
    <source>
        <strain evidence="1 2">NBRC 111993</strain>
    </source>
</reference>
<name>A0A6L6JEL2_9RHOB</name>
<dbReference type="Gene3D" id="3.40.50.300">
    <property type="entry name" value="P-loop containing nucleotide triphosphate hydrolases"/>
    <property type="match status" value="1"/>
</dbReference>
<accession>A0A6L6JEL2</accession>